<dbReference type="GO" id="GO:0006096">
    <property type="term" value="P:glycolytic process"/>
    <property type="evidence" value="ECO:0007669"/>
    <property type="project" value="InterPro"/>
</dbReference>
<dbReference type="CDD" id="cd24008">
    <property type="entry name" value="ASKHA_NBD_GLK"/>
    <property type="match status" value="1"/>
</dbReference>
<evidence type="ECO:0008006" key="5">
    <source>
        <dbReference type="Google" id="ProtNLM"/>
    </source>
</evidence>
<dbReference type="EMBL" id="CP016616">
    <property type="protein sequence ID" value="ANY79367.1"/>
    <property type="molecule type" value="Genomic_DNA"/>
</dbReference>
<organism evidence="4">
    <name type="scientific">Microvirga ossetica</name>
    <dbReference type="NCBI Taxonomy" id="1882682"/>
    <lineage>
        <taxon>Bacteria</taxon>
        <taxon>Pseudomonadati</taxon>
        <taxon>Pseudomonadota</taxon>
        <taxon>Alphaproteobacteria</taxon>
        <taxon>Hyphomicrobiales</taxon>
        <taxon>Methylobacteriaceae</taxon>
        <taxon>Microvirga</taxon>
    </lineage>
</organism>
<dbReference type="AlphaFoldDB" id="A0A1B2EHF6"/>
<dbReference type="InterPro" id="IPR003836">
    <property type="entry name" value="Glucokinase"/>
</dbReference>
<dbReference type="GO" id="GO:0005524">
    <property type="term" value="F:ATP binding"/>
    <property type="evidence" value="ECO:0007669"/>
    <property type="project" value="InterPro"/>
</dbReference>
<evidence type="ECO:0000256" key="1">
    <source>
        <dbReference type="ARBA" id="ARBA00022679"/>
    </source>
</evidence>
<keyword evidence="1" id="KW-0808">Transferase</keyword>
<dbReference type="GO" id="GO:0005829">
    <property type="term" value="C:cytosol"/>
    <property type="evidence" value="ECO:0007669"/>
    <property type="project" value="TreeGrafter"/>
</dbReference>
<gene>
    <name evidence="4" type="ORF">BB934_15020</name>
</gene>
<dbReference type="Gene3D" id="3.40.367.20">
    <property type="match status" value="1"/>
</dbReference>
<dbReference type="PANTHER" id="PTHR47690:SF1">
    <property type="entry name" value="GLUCOKINASE"/>
    <property type="match status" value="1"/>
</dbReference>
<accession>A0A1B2EHF6</accession>
<evidence type="ECO:0000256" key="2">
    <source>
        <dbReference type="ARBA" id="ARBA00022777"/>
    </source>
</evidence>
<sequence>MFAFPVLLGDIGGTNARFAVLPAPGENVQLLPRTLTAQTPDPVGAIRIALEAYEGPAPRSAIIAVATRVDAPAIRLTNAHWVIDAEAIGKALTLERVTLVNDYTPVAASVAVLDEARGDLAPIGTFPPRKPGPCVVLGPGTGLGAGALVPVEDRLAILATEAGHMEFGPTNDEETAIWPHLERVGGRVSGEVVLSGPGLFRIAKALAAHRCVECPFTIPNDVLAAAREGDALANDTLSHFARFLGRFAGDLALTFESSGGVFIAGGIAPRMVDILQAGDFRDAFDRKAPHDAWASKVPVYAIVNPEPALQGLAAIVSNPQGFVFQSQGWQAT</sequence>
<dbReference type="Pfam" id="PF02685">
    <property type="entry name" value="Glucokinase"/>
    <property type="match status" value="1"/>
</dbReference>
<evidence type="ECO:0000313" key="4">
    <source>
        <dbReference type="EMBL" id="ANY79367.1"/>
    </source>
</evidence>
<dbReference type="Gene3D" id="3.30.420.40">
    <property type="match status" value="1"/>
</dbReference>
<dbReference type="GO" id="GO:0005536">
    <property type="term" value="F:D-glucose binding"/>
    <property type="evidence" value="ECO:0007669"/>
    <property type="project" value="InterPro"/>
</dbReference>
<dbReference type="KEGG" id="moc:BB934_15020"/>
<keyword evidence="2" id="KW-0418">Kinase</keyword>
<dbReference type="SUPFAM" id="SSF53067">
    <property type="entry name" value="Actin-like ATPase domain"/>
    <property type="match status" value="1"/>
</dbReference>
<comment type="similarity">
    <text evidence="3">Belongs to the bacterial glucokinase family.</text>
</comment>
<evidence type="ECO:0000256" key="3">
    <source>
        <dbReference type="RuleBase" id="RU004046"/>
    </source>
</evidence>
<dbReference type="InterPro" id="IPR043129">
    <property type="entry name" value="ATPase_NBD"/>
</dbReference>
<reference evidence="4" key="1">
    <citation type="submission" date="2016-07" db="EMBL/GenBank/DDBJ databases">
        <title>Microvirga ossetica sp. nov. a new species of rhizobia isolated from root nodules of the legume species Vicia alpestris Steven originated from North Ossetia region in the Caucasus.</title>
        <authorList>
            <person name="Safronova V.I."/>
            <person name="Kuznetsova I.G."/>
            <person name="Sazanova A.L."/>
            <person name="Belimov A."/>
            <person name="Andronov E."/>
            <person name="Osledkin Y.S."/>
            <person name="Onishchuk O.P."/>
            <person name="Kurchak O.N."/>
            <person name="Shaposhnikov A.I."/>
            <person name="Willems A."/>
            <person name="Tikhonovich I.A."/>
        </authorList>
    </citation>
    <scope>NUCLEOTIDE SEQUENCE [LARGE SCALE GENOMIC DNA]</scope>
    <source>
        <strain evidence="4">V5/3M</strain>
    </source>
</reference>
<name>A0A1B2EHF6_9HYPH</name>
<dbReference type="PANTHER" id="PTHR47690">
    <property type="entry name" value="GLUCOKINASE"/>
    <property type="match status" value="1"/>
</dbReference>
<dbReference type="GO" id="GO:0004340">
    <property type="term" value="F:glucokinase activity"/>
    <property type="evidence" value="ECO:0007669"/>
    <property type="project" value="InterPro"/>
</dbReference>
<dbReference type="OrthoDB" id="9800595at2"/>
<dbReference type="InterPro" id="IPR050201">
    <property type="entry name" value="Bacterial_glucokinase"/>
</dbReference>
<proteinExistence type="inferred from homology"/>
<protein>
    <recommendedName>
        <fullName evidence="5">Glucokinase</fullName>
    </recommendedName>
</protein>